<dbReference type="EMBL" id="ONZI01000002">
    <property type="protein sequence ID" value="SPJ33460.1"/>
    <property type="molecule type" value="Genomic_DNA"/>
</dbReference>
<dbReference type="Pfam" id="PF04606">
    <property type="entry name" value="Ogr_Delta"/>
    <property type="match status" value="1"/>
</dbReference>
<dbReference type="RefSeq" id="WP_108842304.1">
    <property type="nucleotide sequence ID" value="NZ_ONZI01000002.1"/>
</dbReference>
<accession>A0A2R8CKN2</accession>
<proteinExistence type="predicted"/>
<gene>
    <name evidence="2" type="ORF">KSP9073_01469</name>
</gene>
<name>A0A2R8CKN2_9GAMM</name>
<feature type="domain" description="Zinc finger Ogr/Delta-type" evidence="1">
    <location>
        <begin position="80"/>
        <end position="126"/>
    </location>
</feature>
<evidence type="ECO:0000313" key="3">
    <source>
        <dbReference type="Proteomes" id="UP000244934"/>
    </source>
</evidence>
<dbReference type="InterPro" id="IPR007684">
    <property type="entry name" value="Znf_Ogr/Delta"/>
</dbReference>
<dbReference type="AlphaFoldDB" id="A0A2R8CKN2"/>
<evidence type="ECO:0000313" key="2">
    <source>
        <dbReference type="EMBL" id="SPJ33460.1"/>
    </source>
</evidence>
<dbReference type="Proteomes" id="UP000244934">
    <property type="component" value="Unassembled WGS sequence"/>
</dbReference>
<keyword evidence="3" id="KW-1185">Reference proteome</keyword>
<organism evidence="2 3">
    <name type="scientific">Kushneria phyllosphaerae</name>
    <dbReference type="NCBI Taxonomy" id="2100822"/>
    <lineage>
        <taxon>Bacteria</taxon>
        <taxon>Pseudomonadati</taxon>
        <taxon>Pseudomonadota</taxon>
        <taxon>Gammaproteobacteria</taxon>
        <taxon>Oceanospirillales</taxon>
        <taxon>Halomonadaceae</taxon>
        <taxon>Kushneria</taxon>
    </lineage>
</organism>
<dbReference type="OrthoDB" id="7362772at2"/>
<protein>
    <recommendedName>
        <fullName evidence="1">Zinc finger Ogr/Delta-type domain-containing protein</fullName>
    </recommendedName>
</protein>
<sequence length="160" mass="18982">MIRWRCPECENPVRMVRSRMMGTEEGVCYQQCTEPSCGWCSQARNLIKKTFAHSRLSAAEVIEIRERNRRERVAGLVEWKCPVCETRARIRTSTQDLKDYRETYMECMEPRCGWTGKGEFEVLKTLSPSARPNPKYQRRMSEHMPVIYRQADLFREEPRP</sequence>
<reference evidence="3" key="1">
    <citation type="submission" date="2018-03" db="EMBL/GenBank/DDBJ databases">
        <authorList>
            <person name="Navarro De La Torre S."/>
        </authorList>
    </citation>
    <scope>NUCLEOTIDE SEQUENCE [LARGE SCALE GENOMIC DNA]</scope>
    <source>
        <strain evidence="3">EAod3</strain>
    </source>
</reference>
<evidence type="ECO:0000259" key="1">
    <source>
        <dbReference type="Pfam" id="PF04606"/>
    </source>
</evidence>